<organism evidence="3 4">
    <name type="scientific">Encephalitozoon hellem</name>
    <name type="common">Microsporidian parasite</name>
    <dbReference type="NCBI Taxonomy" id="27973"/>
    <lineage>
        <taxon>Eukaryota</taxon>
        <taxon>Fungi</taxon>
        <taxon>Fungi incertae sedis</taxon>
        <taxon>Microsporidia</taxon>
        <taxon>Unikaryonidae</taxon>
        <taxon>Encephalitozoon</taxon>
    </lineage>
</organism>
<dbReference type="Pfam" id="PF07986">
    <property type="entry name" value="TBCC"/>
    <property type="match status" value="1"/>
</dbReference>
<comment type="similarity">
    <text evidence="1">Belongs to the TBCC family.</text>
</comment>
<dbReference type="PROSITE" id="PS51329">
    <property type="entry name" value="C_CAP_COFACTOR_C"/>
    <property type="match status" value="1"/>
</dbReference>
<dbReference type="InterPro" id="IPR016098">
    <property type="entry name" value="CAP/MinC_C"/>
</dbReference>
<evidence type="ECO:0000259" key="2">
    <source>
        <dbReference type="PROSITE" id="PS51329"/>
    </source>
</evidence>
<gene>
    <name evidence="3" type="ORF">PFJ87_08g02010</name>
</gene>
<feature type="domain" description="C-CAP/cofactor C-like" evidence="2">
    <location>
        <begin position="71"/>
        <end position="185"/>
    </location>
</feature>
<dbReference type="Proteomes" id="UP001217963">
    <property type="component" value="Chromosome VIII"/>
</dbReference>
<accession>A0ABY8CK92</accession>
<proteinExistence type="inferred from homology"/>
<dbReference type="Gene3D" id="2.160.20.70">
    <property type="match status" value="1"/>
</dbReference>
<keyword evidence="4" id="KW-1185">Reference proteome</keyword>
<evidence type="ECO:0000256" key="1">
    <source>
        <dbReference type="ARBA" id="ARBA00008848"/>
    </source>
</evidence>
<evidence type="ECO:0000313" key="3">
    <source>
        <dbReference type="EMBL" id="WEL39335.1"/>
    </source>
</evidence>
<sequence>MEQEAVRKMKEGDFEGARKIILDIEDCIRTEPSLYSRKSLLEKVARLKDIYNAHDVLEAPTIPFRNYTSFKKQENGLDGIKSKRYIKDVNDGVVSIEDCIEVVIENCCNTVFSHFRCDKSVVLNNIKNCKVSCSGHQIRVNGCQDVELEVHTSTGVFLQNSKGIVVKKYGAEKNNKFEDVYDFSSPFESRNYTIFSNQE</sequence>
<protein>
    <submittedName>
        <fullName evidence="3">Tubulin binding cofactor C</fullName>
    </submittedName>
</protein>
<dbReference type="InterPro" id="IPR017901">
    <property type="entry name" value="C-CAP_CF_C-like"/>
</dbReference>
<dbReference type="InterPro" id="IPR012945">
    <property type="entry name" value="Tubulin-bd_cofactor_C_dom"/>
</dbReference>
<dbReference type="EMBL" id="CP119069">
    <property type="protein sequence ID" value="WEL39335.1"/>
    <property type="molecule type" value="Genomic_DNA"/>
</dbReference>
<name>A0ABY8CK92_ENCHE</name>
<evidence type="ECO:0000313" key="4">
    <source>
        <dbReference type="Proteomes" id="UP001217963"/>
    </source>
</evidence>
<reference evidence="3 4" key="1">
    <citation type="submission" date="2023-02" db="EMBL/GenBank/DDBJ databases">
        <title>Encephalitozoon hellem ATCC 50451 complete genome.</title>
        <authorList>
            <person name="Mascarenhas dos Santos A.C."/>
            <person name="Julian A.T."/>
            <person name="Pombert J.-F."/>
        </authorList>
    </citation>
    <scope>NUCLEOTIDE SEQUENCE [LARGE SCALE GENOMIC DNA]</scope>
    <source>
        <strain evidence="3 4">ATCC 50451</strain>
    </source>
</reference>